<name>A0ABV8CLL9_9GAMM</name>
<evidence type="ECO:0000256" key="3">
    <source>
        <dbReference type="ARBA" id="ARBA00022692"/>
    </source>
</evidence>
<evidence type="ECO:0000256" key="2">
    <source>
        <dbReference type="ARBA" id="ARBA00009694"/>
    </source>
</evidence>
<comment type="similarity">
    <text evidence="2">Belongs to the UPF0382 family.</text>
</comment>
<keyword evidence="8" id="KW-1185">Reference proteome</keyword>
<gene>
    <name evidence="7" type="ORF">ACFOSS_05325</name>
</gene>
<proteinExistence type="inferred from homology"/>
<keyword evidence="4 6" id="KW-1133">Transmembrane helix</keyword>
<feature type="transmembrane region" description="Helical" evidence="6">
    <location>
        <begin position="43"/>
        <end position="63"/>
    </location>
</feature>
<feature type="transmembrane region" description="Helical" evidence="6">
    <location>
        <begin position="101"/>
        <end position="125"/>
    </location>
</feature>
<dbReference type="Pfam" id="PF04241">
    <property type="entry name" value="DUF423"/>
    <property type="match status" value="1"/>
</dbReference>
<evidence type="ECO:0000256" key="6">
    <source>
        <dbReference type="SAM" id="Phobius"/>
    </source>
</evidence>
<protein>
    <submittedName>
        <fullName evidence="7">DUF423 domain-containing protein</fullName>
    </submittedName>
</protein>
<evidence type="ECO:0000256" key="5">
    <source>
        <dbReference type="ARBA" id="ARBA00023136"/>
    </source>
</evidence>
<reference evidence="8" key="1">
    <citation type="journal article" date="2019" name="Int. J. Syst. Evol. Microbiol.">
        <title>The Global Catalogue of Microorganisms (GCM) 10K type strain sequencing project: providing services to taxonomists for standard genome sequencing and annotation.</title>
        <authorList>
            <consortium name="The Broad Institute Genomics Platform"/>
            <consortium name="The Broad Institute Genome Sequencing Center for Infectious Disease"/>
            <person name="Wu L."/>
            <person name="Ma J."/>
        </authorList>
    </citation>
    <scope>NUCLEOTIDE SEQUENCE [LARGE SCALE GENOMIC DNA]</scope>
    <source>
        <strain evidence="8">CCUG 54939</strain>
    </source>
</reference>
<dbReference type="PANTHER" id="PTHR43461">
    <property type="entry name" value="TRANSMEMBRANE PROTEIN 256"/>
    <property type="match status" value="1"/>
</dbReference>
<keyword evidence="5 6" id="KW-0472">Membrane</keyword>
<dbReference type="InterPro" id="IPR006696">
    <property type="entry name" value="DUF423"/>
</dbReference>
<dbReference type="Proteomes" id="UP001595692">
    <property type="component" value="Unassembled WGS sequence"/>
</dbReference>
<comment type="caution">
    <text evidence="7">The sequence shown here is derived from an EMBL/GenBank/DDBJ whole genome shotgun (WGS) entry which is preliminary data.</text>
</comment>
<evidence type="ECO:0000256" key="1">
    <source>
        <dbReference type="ARBA" id="ARBA00004141"/>
    </source>
</evidence>
<dbReference type="EMBL" id="JBHSAF010000003">
    <property type="protein sequence ID" value="MFC3912883.1"/>
    <property type="molecule type" value="Genomic_DNA"/>
</dbReference>
<feature type="transmembrane region" description="Helical" evidence="6">
    <location>
        <begin position="75"/>
        <end position="95"/>
    </location>
</feature>
<accession>A0ABV8CLL9</accession>
<dbReference type="RefSeq" id="WP_377151093.1">
    <property type="nucleotide sequence ID" value="NZ_JBHSAF010000003.1"/>
</dbReference>
<comment type="subcellular location">
    <subcellularLocation>
        <location evidence="1">Membrane</location>
        <topology evidence="1">Multi-pass membrane protein</topology>
    </subcellularLocation>
</comment>
<evidence type="ECO:0000256" key="4">
    <source>
        <dbReference type="ARBA" id="ARBA00022989"/>
    </source>
</evidence>
<evidence type="ECO:0000313" key="7">
    <source>
        <dbReference type="EMBL" id="MFC3912883.1"/>
    </source>
</evidence>
<keyword evidence="3 6" id="KW-0812">Transmembrane</keyword>
<dbReference type="PANTHER" id="PTHR43461:SF1">
    <property type="entry name" value="TRANSMEMBRANE PROTEIN 256"/>
    <property type="match status" value="1"/>
</dbReference>
<evidence type="ECO:0000313" key="8">
    <source>
        <dbReference type="Proteomes" id="UP001595692"/>
    </source>
</evidence>
<organism evidence="7 8">
    <name type="scientific">Pseudaeromonas sharmana</name>
    <dbReference type="NCBI Taxonomy" id="328412"/>
    <lineage>
        <taxon>Bacteria</taxon>
        <taxon>Pseudomonadati</taxon>
        <taxon>Pseudomonadota</taxon>
        <taxon>Gammaproteobacteria</taxon>
        <taxon>Aeromonadales</taxon>
        <taxon>Aeromonadaceae</taxon>
        <taxon>Pseudaeromonas</taxon>
    </lineage>
</organism>
<sequence>MRIRQQSWWMGMCGLAGATAVAMGAWAAHGMASRLPPEAVAIVQLAVQYQLWHALALGLVVVLAQRAPCSRSLCVAGWAFVAGLWLFCGSLYLLALAGVKALGWLTPCGGLALMLGWVCLLVHGVTASGRGWRNSQPDPGHNDANIG</sequence>